<organism evidence="2 3">
    <name type="scientific">Litoribacillus peritrichatus</name>
    <dbReference type="NCBI Taxonomy" id="718191"/>
    <lineage>
        <taxon>Bacteria</taxon>
        <taxon>Pseudomonadati</taxon>
        <taxon>Pseudomonadota</taxon>
        <taxon>Gammaproteobacteria</taxon>
        <taxon>Oceanospirillales</taxon>
        <taxon>Oceanospirillaceae</taxon>
        <taxon>Litoribacillus</taxon>
    </lineage>
</organism>
<dbReference type="Proteomes" id="UP001501565">
    <property type="component" value="Unassembled WGS sequence"/>
</dbReference>
<keyword evidence="3" id="KW-1185">Reference proteome</keyword>
<evidence type="ECO:0000313" key="3">
    <source>
        <dbReference type="Proteomes" id="UP001501565"/>
    </source>
</evidence>
<comment type="caution">
    <text evidence="2">The sequence shown here is derived from an EMBL/GenBank/DDBJ whole genome shotgun (WGS) entry which is preliminary data.</text>
</comment>
<feature type="domain" description="DUF4124" evidence="1">
    <location>
        <begin position="58"/>
        <end position="92"/>
    </location>
</feature>
<protein>
    <recommendedName>
        <fullName evidence="1">DUF4124 domain-containing protein</fullName>
    </recommendedName>
</protein>
<evidence type="ECO:0000259" key="1">
    <source>
        <dbReference type="Pfam" id="PF13511"/>
    </source>
</evidence>
<sequence length="157" mass="17336">MKLMIKLLLLGLVGAIVAPMLIKGPDGRPLMSWQDFFSSSDSGAASVSSLPQSSSGVTTVYKWKDAEGQWHFSDKAIEGENHETLKYNPNANIIQSLAKKEEESEIEVKPVAALKETSGPSLTTVPLTEVPELMDQAKQYQSLIDQRNKSLEQFKRN</sequence>
<proteinExistence type="predicted"/>
<name>A0ABP7NDV8_9GAMM</name>
<dbReference type="Pfam" id="PF13511">
    <property type="entry name" value="DUF4124"/>
    <property type="match status" value="1"/>
</dbReference>
<accession>A0ABP7NDV8</accession>
<evidence type="ECO:0000313" key="2">
    <source>
        <dbReference type="EMBL" id="GAA3944312.1"/>
    </source>
</evidence>
<gene>
    <name evidence="2" type="ORF">GCM10022277_45040</name>
</gene>
<dbReference type="RefSeq" id="WP_344800929.1">
    <property type="nucleotide sequence ID" value="NZ_BAABBN010000017.1"/>
</dbReference>
<reference evidence="3" key="1">
    <citation type="journal article" date="2019" name="Int. J. Syst. Evol. Microbiol.">
        <title>The Global Catalogue of Microorganisms (GCM) 10K type strain sequencing project: providing services to taxonomists for standard genome sequencing and annotation.</title>
        <authorList>
            <consortium name="The Broad Institute Genomics Platform"/>
            <consortium name="The Broad Institute Genome Sequencing Center for Infectious Disease"/>
            <person name="Wu L."/>
            <person name="Ma J."/>
        </authorList>
    </citation>
    <scope>NUCLEOTIDE SEQUENCE [LARGE SCALE GENOMIC DNA]</scope>
    <source>
        <strain evidence="3">JCM 17551</strain>
    </source>
</reference>
<dbReference type="EMBL" id="BAABBN010000017">
    <property type="protein sequence ID" value="GAA3944312.1"/>
    <property type="molecule type" value="Genomic_DNA"/>
</dbReference>
<dbReference type="InterPro" id="IPR025392">
    <property type="entry name" value="DUF4124"/>
</dbReference>